<name>A0ABW4Q5B3_9MICC</name>
<evidence type="ECO:0000259" key="1">
    <source>
        <dbReference type="Pfam" id="PF00296"/>
    </source>
</evidence>
<protein>
    <submittedName>
        <fullName evidence="2">LLM class flavin-dependent oxidoreductase</fullName>
        <ecNumber evidence="2">1.-.-.-</ecNumber>
    </submittedName>
</protein>
<dbReference type="EMBL" id="JBHUGA010000011">
    <property type="protein sequence ID" value="MFD1845942.1"/>
    <property type="molecule type" value="Genomic_DNA"/>
</dbReference>
<evidence type="ECO:0000313" key="3">
    <source>
        <dbReference type="Proteomes" id="UP001597307"/>
    </source>
</evidence>
<dbReference type="InterPro" id="IPR050766">
    <property type="entry name" value="Bact_Lucif_Oxidored"/>
</dbReference>
<dbReference type="GO" id="GO:0016491">
    <property type="term" value="F:oxidoreductase activity"/>
    <property type="evidence" value="ECO:0007669"/>
    <property type="project" value="UniProtKB-KW"/>
</dbReference>
<dbReference type="Gene3D" id="3.20.20.30">
    <property type="entry name" value="Luciferase-like domain"/>
    <property type="match status" value="1"/>
</dbReference>
<reference evidence="3" key="1">
    <citation type="journal article" date="2019" name="Int. J. Syst. Evol. Microbiol.">
        <title>The Global Catalogue of Microorganisms (GCM) 10K type strain sequencing project: providing services to taxonomists for standard genome sequencing and annotation.</title>
        <authorList>
            <consortium name="The Broad Institute Genomics Platform"/>
            <consortium name="The Broad Institute Genome Sequencing Center for Infectious Disease"/>
            <person name="Wu L."/>
            <person name="Ma J."/>
        </authorList>
    </citation>
    <scope>NUCLEOTIDE SEQUENCE [LARGE SCALE GENOMIC DNA]</scope>
    <source>
        <strain evidence="3">JCM 11496</strain>
    </source>
</reference>
<dbReference type="PANTHER" id="PTHR30137:SF15">
    <property type="entry name" value="BLL6902 PROTEIN"/>
    <property type="match status" value="1"/>
</dbReference>
<feature type="domain" description="Luciferase-like" evidence="1">
    <location>
        <begin position="15"/>
        <end position="255"/>
    </location>
</feature>
<dbReference type="Pfam" id="PF00296">
    <property type="entry name" value="Bac_luciferase"/>
    <property type="match status" value="1"/>
</dbReference>
<dbReference type="RefSeq" id="WP_343880473.1">
    <property type="nucleotide sequence ID" value="NZ_BAAAIJ010000047.1"/>
</dbReference>
<dbReference type="Proteomes" id="UP001597307">
    <property type="component" value="Unassembled WGS sequence"/>
</dbReference>
<dbReference type="InterPro" id="IPR036661">
    <property type="entry name" value="Luciferase-like_sf"/>
</dbReference>
<accession>A0ABW4Q5B3</accession>
<dbReference type="PANTHER" id="PTHR30137">
    <property type="entry name" value="LUCIFERASE-LIKE MONOOXYGENASE"/>
    <property type="match status" value="1"/>
</dbReference>
<dbReference type="InterPro" id="IPR011251">
    <property type="entry name" value="Luciferase-like_dom"/>
</dbReference>
<evidence type="ECO:0000313" key="2">
    <source>
        <dbReference type="EMBL" id="MFD1845942.1"/>
    </source>
</evidence>
<keyword evidence="2" id="KW-0560">Oxidoreductase</keyword>
<sequence>MKRIGFLSFGNWSSAQGSRTRTGGEALLQAIDLAVAAEEIGIDGASFRVHHFARQHASPFPLLAAVAARTSRIEIGTGVIDMRYENPLYMAEEAAAADLISRGRLQLGISRGSPEPALNGAATFGYVPADGEEYADLARRHTEVFRYGISGAGIAEADPRMGSGLLPIQPQSPGLSERIWWGAGTRKTAVWAAEQGMNLMSSTLLTEDTGVPFDELQAEQIQMFRDAWAEQGHGFEPRVSVSRSVIPLVSDEDRQYFALSALRETRDQVGVLDGALSRFGKSYIGEPDVIAEQLANDAAVQSADTLMLTVPNQLGVDYNARLLENVAAHVAPAIGWRRSSHLEDAASR</sequence>
<comment type="caution">
    <text evidence="2">The sequence shown here is derived from an EMBL/GenBank/DDBJ whole genome shotgun (WGS) entry which is preliminary data.</text>
</comment>
<dbReference type="SUPFAM" id="SSF51679">
    <property type="entry name" value="Bacterial luciferase-like"/>
    <property type="match status" value="1"/>
</dbReference>
<proteinExistence type="predicted"/>
<keyword evidence="3" id="KW-1185">Reference proteome</keyword>
<gene>
    <name evidence="2" type="ORF">ACFSFX_04960</name>
</gene>
<organism evidence="2 3">
    <name type="scientific">Arthrobacter flavus</name>
    <dbReference type="NCBI Taxonomy" id="95172"/>
    <lineage>
        <taxon>Bacteria</taxon>
        <taxon>Bacillati</taxon>
        <taxon>Actinomycetota</taxon>
        <taxon>Actinomycetes</taxon>
        <taxon>Micrococcales</taxon>
        <taxon>Micrococcaceae</taxon>
        <taxon>Arthrobacter</taxon>
    </lineage>
</organism>
<dbReference type="EC" id="1.-.-.-" evidence="2"/>